<evidence type="ECO:0000313" key="2">
    <source>
        <dbReference type="Proteomes" id="UP000008370"/>
    </source>
</evidence>
<dbReference type="EMBL" id="JH930477">
    <property type="protein sequence ID" value="EKM50890.1"/>
    <property type="molecule type" value="Genomic_DNA"/>
</dbReference>
<organism evidence="1 2">
    <name type="scientific">Phanerochaete carnosa (strain HHB-10118-sp)</name>
    <name type="common">White-rot fungus</name>
    <name type="synonym">Peniophora carnosa</name>
    <dbReference type="NCBI Taxonomy" id="650164"/>
    <lineage>
        <taxon>Eukaryota</taxon>
        <taxon>Fungi</taxon>
        <taxon>Dikarya</taxon>
        <taxon>Basidiomycota</taxon>
        <taxon>Agaricomycotina</taxon>
        <taxon>Agaricomycetes</taxon>
        <taxon>Polyporales</taxon>
        <taxon>Phanerochaetaceae</taxon>
        <taxon>Phanerochaete</taxon>
    </lineage>
</organism>
<dbReference type="KEGG" id="pco:PHACADRAFT_262769"/>
<reference evidence="1 2" key="1">
    <citation type="journal article" date="2012" name="BMC Genomics">
        <title>Comparative genomics of the white-rot fungi, Phanerochaete carnosa and P. chrysosporium, to elucidate the genetic basis of the distinct wood types they colonize.</title>
        <authorList>
            <person name="Suzuki H."/>
            <person name="MacDonald J."/>
            <person name="Syed K."/>
            <person name="Salamov A."/>
            <person name="Hori C."/>
            <person name="Aerts A."/>
            <person name="Henrissat B."/>
            <person name="Wiebenga A."/>
            <person name="vanKuyk P.A."/>
            <person name="Barry K."/>
            <person name="Lindquist E."/>
            <person name="LaButti K."/>
            <person name="Lapidus A."/>
            <person name="Lucas S."/>
            <person name="Coutinho P."/>
            <person name="Gong Y."/>
            <person name="Samejima M."/>
            <person name="Mahadevan R."/>
            <person name="Abou-Zaid M."/>
            <person name="de Vries R.P."/>
            <person name="Igarashi K."/>
            <person name="Yadav J.S."/>
            <person name="Grigoriev I.V."/>
            <person name="Master E.R."/>
        </authorList>
    </citation>
    <scope>NUCLEOTIDE SEQUENCE [LARGE SCALE GENOMIC DNA]</scope>
    <source>
        <strain evidence="1 2">HHB-10118-sp</strain>
    </source>
</reference>
<accession>K5VVS0</accession>
<gene>
    <name evidence="1" type="ORF">PHACADRAFT_262769</name>
</gene>
<proteinExistence type="predicted"/>
<dbReference type="RefSeq" id="XP_007400057.1">
    <property type="nucleotide sequence ID" value="XM_007399995.1"/>
</dbReference>
<dbReference type="Proteomes" id="UP000008370">
    <property type="component" value="Unassembled WGS sequence"/>
</dbReference>
<keyword evidence="2" id="KW-1185">Reference proteome</keyword>
<dbReference type="AlphaFoldDB" id="K5VVS0"/>
<dbReference type="GeneID" id="18918375"/>
<evidence type="ECO:0000313" key="1">
    <source>
        <dbReference type="EMBL" id="EKM50890.1"/>
    </source>
</evidence>
<protein>
    <submittedName>
        <fullName evidence="1">Uncharacterized protein</fullName>
    </submittedName>
</protein>
<sequence>MTLLLPNFIAALSASKGKVWASLYRSTLSQLSAQRRLIHSAAILAQLRRLDDNGAAIRQSLLYTTRHCNGGMEKNTRRAWFEVYKLAEPCESIGGTHGLIVGQCQHVFKK</sequence>
<dbReference type="InParanoid" id="K5VVS0"/>
<name>K5VVS0_PHACS</name>
<dbReference type="HOGENOM" id="CLU_2171925_0_0_1"/>